<dbReference type="InterPro" id="IPR011032">
    <property type="entry name" value="GroES-like_sf"/>
</dbReference>
<accession>A0ABV4P439</accession>
<dbReference type="RefSeq" id="WP_371840402.1">
    <property type="nucleotide sequence ID" value="NZ_JBGMEK010000051.1"/>
</dbReference>
<organism evidence="2 3">
    <name type="scientific">Microbulbifer epialgicus</name>
    <dbReference type="NCBI Taxonomy" id="393907"/>
    <lineage>
        <taxon>Bacteria</taxon>
        <taxon>Pseudomonadati</taxon>
        <taxon>Pseudomonadota</taxon>
        <taxon>Gammaproteobacteria</taxon>
        <taxon>Cellvibrionales</taxon>
        <taxon>Microbulbiferaceae</taxon>
        <taxon>Microbulbifer</taxon>
    </lineage>
</organism>
<dbReference type="Proteomes" id="UP001569428">
    <property type="component" value="Unassembled WGS sequence"/>
</dbReference>
<comment type="caution">
    <text evidence="2">The sequence shown here is derived from an EMBL/GenBank/DDBJ whole genome shotgun (WGS) entry which is preliminary data.</text>
</comment>
<dbReference type="EMBL" id="JBGMEK010000051">
    <property type="protein sequence ID" value="MFA0812698.1"/>
    <property type="molecule type" value="Genomic_DNA"/>
</dbReference>
<evidence type="ECO:0000313" key="3">
    <source>
        <dbReference type="Proteomes" id="UP001569428"/>
    </source>
</evidence>
<dbReference type="InterPro" id="IPR013154">
    <property type="entry name" value="ADH-like_N"/>
</dbReference>
<dbReference type="Gene3D" id="3.90.180.10">
    <property type="entry name" value="Medium-chain alcohol dehydrogenases, catalytic domain"/>
    <property type="match status" value="1"/>
</dbReference>
<dbReference type="SUPFAM" id="SSF50129">
    <property type="entry name" value="GroES-like"/>
    <property type="match status" value="1"/>
</dbReference>
<feature type="domain" description="Alcohol dehydrogenase-like N-terminal" evidence="1">
    <location>
        <begin position="1"/>
        <end position="46"/>
    </location>
</feature>
<evidence type="ECO:0000259" key="1">
    <source>
        <dbReference type="Pfam" id="PF08240"/>
    </source>
</evidence>
<reference evidence="2 3" key="1">
    <citation type="submission" date="2024-08" db="EMBL/GenBank/DDBJ databases">
        <authorList>
            <person name="Ishaq N."/>
        </authorList>
    </citation>
    <scope>NUCLEOTIDE SEQUENCE [LARGE SCALE GENOMIC DNA]</scope>
    <source>
        <strain evidence="2 3">DSM 18651</strain>
    </source>
</reference>
<name>A0ABV4P439_9GAMM</name>
<dbReference type="Pfam" id="PF08240">
    <property type="entry name" value="ADH_N"/>
    <property type="match status" value="1"/>
</dbReference>
<keyword evidence="3" id="KW-1185">Reference proteome</keyword>
<sequence>MDFAGVVEEAGGGVDDYQVGDEVYGCAGGLADFPGTLAEDIVADANLISLSQVFTTGGSDP</sequence>
<proteinExistence type="predicted"/>
<protein>
    <submittedName>
        <fullName evidence="2">Alcohol dehydrogenase catalytic domain-containing protein</fullName>
    </submittedName>
</protein>
<gene>
    <name evidence="2" type="ORF">ACCI49_17430</name>
</gene>
<evidence type="ECO:0000313" key="2">
    <source>
        <dbReference type="EMBL" id="MFA0812698.1"/>
    </source>
</evidence>